<dbReference type="InterPro" id="IPR001932">
    <property type="entry name" value="PPM-type_phosphatase-like_dom"/>
</dbReference>
<feature type="transmembrane region" description="Helical" evidence="2">
    <location>
        <begin position="263"/>
        <end position="283"/>
    </location>
</feature>
<evidence type="ECO:0000256" key="2">
    <source>
        <dbReference type="SAM" id="Phobius"/>
    </source>
</evidence>
<feature type="transmembrane region" description="Helical" evidence="2">
    <location>
        <begin position="295"/>
        <end position="314"/>
    </location>
</feature>
<dbReference type="InterPro" id="IPR052016">
    <property type="entry name" value="Bact_Sigma-Reg"/>
</dbReference>
<dbReference type="Proteomes" id="UP000298097">
    <property type="component" value="Unassembled WGS sequence"/>
</dbReference>
<feature type="transmembrane region" description="Helical" evidence="2">
    <location>
        <begin position="193"/>
        <end position="219"/>
    </location>
</feature>
<dbReference type="Pfam" id="PF07695">
    <property type="entry name" value="7TMR-DISM_7TM"/>
    <property type="match status" value="1"/>
</dbReference>
<feature type="domain" description="7TM-DISM receptor extracellular" evidence="4">
    <location>
        <begin position="197"/>
        <end position="403"/>
    </location>
</feature>
<evidence type="ECO:0000313" key="6">
    <source>
        <dbReference type="Proteomes" id="UP000298097"/>
    </source>
</evidence>
<dbReference type="InterPro" id="IPR011990">
    <property type="entry name" value="TPR-like_helical_dom_sf"/>
</dbReference>
<comment type="caution">
    <text evidence="5">The sequence shown here is derived from an EMBL/GenBank/DDBJ whole genome shotgun (WGS) entry which is preliminary data.</text>
</comment>
<accession>A0A4R9H923</accession>
<feature type="transmembrane region" description="Helical" evidence="2">
    <location>
        <begin position="326"/>
        <end position="342"/>
    </location>
</feature>
<dbReference type="PANTHER" id="PTHR43156">
    <property type="entry name" value="STAGE II SPORULATION PROTEIN E-RELATED"/>
    <property type="match status" value="1"/>
</dbReference>
<proteinExistence type="predicted"/>
<dbReference type="Pfam" id="PF07228">
    <property type="entry name" value="SpoIIE"/>
    <property type="match status" value="1"/>
</dbReference>
<keyword evidence="2" id="KW-0472">Membrane</keyword>
<reference evidence="5" key="1">
    <citation type="journal article" date="2019" name="PLoS Negl. Trop. Dis.">
        <title>Revisiting the worldwide diversity of Leptospira species in the environment.</title>
        <authorList>
            <person name="Vincent A.T."/>
            <person name="Schiettekatte O."/>
            <person name="Bourhy P."/>
            <person name="Veyrier F.J."/>
            <person name="Picardeau M."/>
        </authorList>
    </citation>
    <scope>NUCLEOTIDE SEQUENCE [LARGE SCALE GENOMIC DNA]</scope>
    <source>
        <strain evidence="5">201800301</strain>
    </source>
</reference>
<dbReference type="PANTHER" id="PTHR43156:SF2">
    <property type="entry name" value="STAGE II SPORULATION PROTEIN E"/>
    <property type="match status" value="1"/>
</dbReference>
<feature type="transmembrane region" description="Helical" evidence="2">
    <location>
        <begin position="381"/>
        <end position="401"/>
    </location>
</feature>
<feature type="transmembrane region" description="Helical" evidence="2">
    <location>
        <begin position="226"/>
        <end position="243"/>
    </location>
</feature>
<keyword evidence="6" id="KW-1185">Reference proteome</keyword>
<organism evidence="5 6">
    <name type="scientific">Leptospira andrefontaineae</name>
    <dbReference type="NCBI Taxonomy" id="2484976"/>
    <lineage>
        <taxon>Bacteria</taxon>
        <taxon>Pseudomonadati</taxon>
        <taxon>Spirochaetota</taxon>
        <taxon>Spirochaetia</taxon>
        <taxon>Leptospirales</taxon>
        <taxon>Leptospiraceae</taxon>
        <taxon>Leptospira</taxon>
    </lineage>
</organism>
<dbReference type="Gene3D" id="1.25.40.10">
    <property type="entry name" value="Tetratricopeptide repeat domain"/>
    <property type="match status" value="1"/>
</dbReference>
<dbReference type="Gene3D" id="3.60.40.10">
    <property type="entry name" value="PPM-type phosphatase domain"/>
    <property type="match status" value="1"/>
</dbReference>
<feature type="domain" description="PPM-type phosphatase" evidence="3">
    <location>
        <begin position="504"/>
        <end position="702"/>
    </location>
</feature>
<dbReference type="Gene3D" id="2.60.120.260">
    <property type="entry name" value="Galactose-binding domain-like"/>
    <property type="match status" value="1"/>
</dbReference>
<keyword evidence="1" id="KW-0378">Hydrolase</keyword>
<feature type="transmembrane region" description="Helical" evidence="2">
    <location>
        <begin position="354"/>
        <end position="375"/>
    </location>
</feature>
<dbReference type="InterPro" id="IPR036457">
    <property type="entry name" value="PPM-type-like_dom_sf"/>
</dbReference>
<evidence type="ECO:0000259" key="3">
    <source>
        <dbReference type="Pfam" id="PF07228"/>
    </source>
</evidence>
<sequence length="808" mass="91358">MHLFHVRSYVILTAFFLGIFWSCGSYEGINDSDFFQTSLDAKETEKIWFATSLQENPEVSKTDIPWKQSESKWKRISVPSNISPDFVGKKEVWIGRVIQFPKVPTLSYSLRLGAISDSDLVYWNGVLIGNTGDPKKLSPQAYDKVRIYEIPSGKIVKGDNILLVRISRYFSGELGIVKDHTSIGPSSIIRKEYYLRSMLDLLFLAAYATVAVYFLFLYLRKSQGISHLYFSVFVLLLVVYLFNRNQLKYELGVPLSILKRAEYSFMYAAFVFYYLFHLTYFPRSESRFGKILEKVGIGASLLLVFWIPLLWFFSNGEIWTFANKKIVQPFIFPVLVFVGVWIQISNIVKGNRDAVYMGAGFVAVVFGTILDMFASQGILNIPSVTNFTFFLYIVSLAFVLANRMVRLQAEVLDLNRNLEGKVQLRTEELSNTLDTVRDLKEQQDGDYYLTSILLKPLGGNRHLESSVKVEIMEKQKKSFLFRQRTGELGGDICASYDIVLRNKKYIAVLNGDAMGKSMQGAGGAIVLGTVFKSVVSRTNVHSVSSDTTPEKWLQGCFLELQSVFVSFDGTMAVSLSMGLIEEDTGVFYYVVAEHPKPVLYRDGVAEFIDPPTQIFKVGYENVESEFAVGVFRMRNGDSIFFGSDGRDDLLIGKNSDGSRIINEDENEFLKRVREGEGSLKKIYDSVISFGELTDDFSLLSVSYDSESIDSDSSLRRNAIQAYKRKDYSRASDAVSEYLENSPEDTDALLLACIFFRKDGSISKAIEFGERYRLRKPFDHSGKLALAKAYKKGGNEERAAFLMKDAAPL</sequence>
<evidence type="ECO:0000259" key="4">
    <source>
        <dbReference type="Pfam" id="PF07695"/>
    </source>
</evidence>
<evidence type="ECO:0000256" key="1">
    <source>
        <dbReference type="ARBA" id="ARBA00022801"/>
    </source>
</evidence>
<dbReference type="OrthoDB" id="343086at2"/>
<dbReference type="EMBL" id="RQEY01000010">
    <property type="protein sequence ID" value="TGK42428.1"/>
    <property type="molecule type" value="Genomic_DNA"/>
</dbReference>
<dbReference type="InterPro" id="IPR011623">
    <property type="entry name" value="7TMR_DISM_rcpt_extracell_dom1"/>
</dbReference>
<keyword evidence="2" id="KW-0812">Transmembrane</keyword>
<dbReference type="GO" id="GO:0016791">
    <property type="term" value="F:phosphatase activity"/>
    <property type="evidence" value="ECO:0007669"/>
    <property type="project" value="TreeGrafter"/>
</dbReference>
<name>A0A4R9H923_9LEPT</name>
<dbReference type="SUPFAM" id="SSF48452">
    <property type="entry name" value="TPR-like"/>
    <property type="match status" value="1"/>
</dbReference>
<gene>
    <name evidence="5" type="ORF">EHO65_06630</name>
</gene>
<dbReference type="RefSeq" id="WP_135773344.1">
    <property type="nucleotide sequence ID" value="NZ_RQEY01000010.1"/>
</dbReference>
<keyword evidence="2" id="KW-1133">Transmembrane helix</keyword>
<evidence type="ECO:0000313" key="5">
    <source>
        <dbReference type="EMBL" id="TGK42428.1"/>
    </source>
</evidence>
<protein>
    <submittedName>
        <fullName evidence="5">Stage II sporulation protein E</fullName>
    </submittedName>
</protein>
<dbReference type="AlphaFoldDB" id="A0A4R9H923"/>